<dbReference type="STRING" id="1121131.SAMN02745229_01466"/>
<proteinExistence type="predicted"/>
<dbReference type="SUPFAM" id="SSF52821">
    <property type="entry name" value="Rhodanese/Cell cycle control phosphatase"/>
    <property type="match status" value="1"/>
</dbReference>
<dbReference type="PANTHER" id="PTHR43031:SF1">
    <property type="entry name" value="PYRIDINE NUCLEOTIDE-DISULPHIDE OXIDOREDUCTASE"/>
    <property type="match status" value="1"/>
</dbReference>
<dbReference type="InterPro" id="IPR036873">
    <property type="entry name" value="Rhodanese-like_dom_sf"/>
</dbReference>
<evidence type="ECO:0000313" key="2">
    <source>
        <dbReference type="EMBL" id="SHI11108.1"/>
    </source>
</evidence>
<name>A0A1M5YGX0_BUTFI</name>
<organism evidence="2 3">
    <name type="scientific">Butyrivibrio fibrisolvens DSM 3071</name>
    <dbReference type="NCBI Taxonomy" id="1121131"/>
    <lineage>
        <taxon>Bacteria</taxon>
        <taxon>Bacillati</taxon>
        <taxon>Bacillota</taxon>
        <taxon>Clostridia</taxon>
        <taxon>Lachnospirales</taxon>
        <taxon>Lachnospiraceae</taxon>
        <taxon>Butyrivibrio</taxon>
    </lineage>
</organism>
<dbReference type="InterPro" id="IPR001763">
    <property type="entry name" value="Rhodanese-like_dom"/>
</dbReference>
<dbReference type="Gene3D" id="3.40.250.10">
    <property type="entry name" value="Rhodanese-like domain"/>
    <property type="match status" value="1"/>
</dbReference>
<dbReference type="PROSITE" id="PS00380">
    <property type="entry name" value="RHODANESE_1"/>
    <property type="match status" value="1"/>
</dbReference>
<dbReference type="InterPro" id="IPR050229">
    <property type="entry name" value="GlpE_sulfurtransferase"/>
</dbReference>
<dbReference type="GO" id="GO:0004792">
    <property type="term" value="F:thiosulfate-cyanide sulfurtransferase activity"/>
    <property type="evidence" value="ECO:0007669"/>
    <property type="project" value="InterPro"/>
</dbReference>
<dbReference type="CDD" id="cd00158">
    <property type="entry name" value="RHOD"/>
    <property type="match status" value="1"/>
</dbReference>
<evidence type="ECO:0000313" key="3">
    <source>
        <dbReference type="Proteomes" id="UP000184278"/>
    </source>
</evidence>
<dbReference type="SMART" id="SM00450">
    <property type="entry name" value="RHOD"/>
    <property type="match status" value="1"/>
</dbReference>
<reference evidence="3" key="1">
    <citation type="submission" date="2016-11" db="EMBL/GenBank/DDBJ databases">
        <authorList>
            <person name="Varghese N."/>
            <person name="Submissions S."/>
        </authorList>
    </citation>
    <scope>NUCLEOTIDE SEQUENCE [LARGE SCALE GENOMIC DNA]</scope>
    <source>
        <strain evidence="3">DSM 3071</strain>
    </source>
</reference>
<dbReference type="EMBL" id="FQXK01000011">
    <property type="protein sequence ID" value="SHI11108.1"/>
    <property type="molecule type" value="Genomic_DNA"/>
</dbReference>
<dbReference type="Pfam" id="PF00581">
    <property type="entry name" value="Rhodanese"/>
    <property type="match status" value="1"/>
</dbReference>
<dbReference type="Proteomes" id="UP000184278">
    <property type="component" value="Unassembled WGS sequence"/>
</dbReference>
<dbReference type="PANTHER" id="PTHR43031">
    <property type="entry name" value="FAD-DEPENDENT OXIDOREDUCTASE"/>
    <property type="match status" value="1"/>
</dbReference>
<evidence type="ECO:0000259" key="1">
    <source>
        <dbReference type="PROSITE" id="PS50206"/>
    </source>
</evidence>
<dbReference type="RefSeq" id="WP_242951160.1">
    <property type="nucleotide sequence ID" value="NZ_FQXK01000011.1"/>
</dbReference>
<accession>A0A1M5YGX0</accession>
<dbReference type="AlphaFoldDB" id="A0A1M5YGX0"/>
<feature type="domain" description="Rhodanese" evidence="1">
    <location>
        <begin position="65"/>
        <end position="150"/>
    </location>
</feature>
<dbReference type="GeneID" id="89508617"/>
<protein>
    <submittedName>
        <fullName evidence="2">Rhodanese-related sulfurtransferase</fullName>
    </submittedName>
</protein>
<gene>
    <name evidence="2" type="ORF">SAMN02745229_01466</name>
</gene>
<keyword evidence="2" id="KW-0808">Transferase</keyword>
<keyword evidence="3" id="KW-1185">Reference proteome</keyword>
<sequence>MKKRHLVVAVLMMIMVLAGCGLLSGSEEAGTGGADGPTSVFVAEKISSDSYTQIDQDTAKIMMELDDGHVVVDVRRLDEFAEGHIPGAICIPNESIIDTPPAELPDLDQIILIYCRSGRRSKEAAQKLYDMGYTNVYEFGGIIDWTGEIVTE</sequence>
<dbReference type="PROSITE" id="PS51257">
    <property type="entry name" value="PROKAR_LIPOPROTEIN"/>
    <property type="match status" value="1"/>
</dbReference>
<dbReference type="InterPro" id="IPR001307">
    <property type="entry name" value="Thiosulphate_STrfase_CS"/>
</dbReference>
<dbReference type="PROSITE" id="PS50206">
    <property type="entry name" value="RHODANESE_3"/>
    <property type="match status" value="1"/>
</dbReference>